<dbReference type="InterPro" id="IPR036388">
    <property type="entry name" value="WH-like_DNA-bd_sf"/>
</dbReference>
<accession>A0A261UJ72</accession>
<dbReference type="Pfam" id="PF07729">
    <property type="entry name" value="FCD"/>
    <property type="match status" value="1"/>
</dbReference>
<dbReference type="SUPFAM" id="SSF46785">
    <property type="entry name" value="Winged helix' DNA-binding domain"/>
    <property type="match status" value="1"/>
</dbReference>
<dbReference type="CDD" id="cd07377">
    <property type="entry name" value="WHTH_GntR"/>
    <property type="match status" value="1"/>
</dbReference>
<keyword evidence="6" id="KW-1185">Reference proteome</keyword>
<keyword evidence="1" id="KW-0805">Transcription regulation</keyword>
<dbReference type="OrthoDB" id="5343379at2"/>
<evidence type="ECO:0000256" key="1">
    <source>
        <dbReference type="ARBA" id="ARBA00023015"/>
    </source>
</evidence>
<name>A0A261UJ72_9BORD</name>
<dbReference type="GO" id="GO:0003677">
    <property type="term" value="F:DNA binding"/>
    <property type="evidence" value="ECO:0007669"/>
    <property type="project" value="UniProtKB-KW"/>
</dbReference>
<keyword evidence="2" id="KW-0238">DNA-binding</keyword>
<dbReference type="SUPFAM" id="SSF48008">
    <property type="entry name" value="GntR ligand-binding domain-like"/>
    <property type="match status" value="1"/>
</dbReference>
<evidence type="ECO:0000256" key="2">
    <source>
        <dbReference type="ARBA" id="ARBA00023125"/>
    </source>
</evidence>
<dbReference type="PANTHER" id="PTHR43537:SF49">
    <property type="entry name" value="TRANSCRIPTIONAL REGULATORY PROTEIN"/>
    <property type="match status" value="1"/>
</dbReference>
<sequence length="236" mass="26354">MKEKVKTNFALVIRDKIEEDMLAGAYAPGEPLDELVLAERYGVSRTPIREAIQLLEVQGLAYRVSRGGAFVAKLSSKDLLALLELLAYQEGLCAMLAARRIAPEAVASLREFVDRCDQAAAQGDVEAYARENMAFHELLYASCRNDFLTREVTILRKRSQLYRRNNFHQPGRMTESAADHRRILEAIEKQDEMAAFRAAVDHIAVAGRSFAEFLMTLPDGFIADTSRAASLPSEET</sequence>
<keyword evidence="3" id="KW-0804">Transcription</keyword>
<dbReference type="AlphaFoldDB" id="A0A261UJ72"/>
<dbReference type="RefSeq" id="WP_094842819.1">
    <property type="nucleotide sequence ID" value="NZ_NEVS01000004.1"/>
</dbReference>
<dbReference type="InterPro" id="IPR036390">
    <property type="entry name" value="WH_DNA-bd_sf"/>
</dbReference>
<comment type="caution">
    <text evidence="5">The sequence shown here is derived from an EMBL/GenBank/DDBJ whole genome shotgun (WGS) entry which is preliminary data.</text>
</comment>
<dbReference type="PANTHER" id="PTHR43537">
    <property type="entry name" value="TRANSCRIPTIONAL REGULATOR, GNTR FAMILY"/>
    <property type="match status" value="1"/>
</dbReference>
<evidence type="ECO:0000259" key="4">
    <source>
        <dbReference type="PROSITE" id="PS50949"/>
    </source>
</evidence>
<dbReference type="InterPro" id="IPR011711">
    <property type="entry name" value="GntR_C"/>
</dbReference>
<feature type="domain" description="HTH gntR-type" evidence="4">
    <location>
        <begin position="7"/>
        <end position="74"/>
    </location>
</feature>
<dbReference type="GO" id="GO:0003700">
    <property type="term" value="F:DNA-binding transcription factor activity"/>
    <property type="evidence" value="ECO:0007669"/>
    <property type="project" value="InterPro"/>
</dbReference>
<dbReference type="Proteomes" id="UP000215767">
    <property type="component" value="Unassembled WGS sequence"/>
</dbReference>
<evidence type="ECO:0000313" key="6">
    <source>
        <dbReference type="Proteomes" id="UP000215767"/>
    </source>
</evidence>
<dbReference type="PRINTS" id="PR00035">
    <property type="entry name" value="HTHGNTR"/>
</dbReference>
<dbReference type="PROSITE" id="PS50949">
    <property type="entry name" value="HTH_GNTR"/>
    <property type="match status" value="1"/>
</dbReference>
<dbReference type="Gene3D" id="1.10.10.10">
    <property type="entry name" value="Winged helix-like DNA-binding domain superfamily/Winged helix DNA-binding domain"/>
    <property type="match status" value="1"/>
</dbReference>
<dbReference type="InterPro" id="IPR008920">
    <property type="entry name" value="TF_FadR/GntR_C"/>
</dbReference>
<proteinExistence type="predicted"/>
<protein>
    <recommendedName>
        <fullName evidence="4">HTH gntR-type domain-containing protein</fullName>
    </recommendedName>
</protein>
<evidence type="ECO:0000313" key="5">
    <source>
        <dbReference type="EMBL" id="OZI61412.1"/>
    </source>
</evidence>
<gene>
    <name evidence="5" type="ORF">CAL28_19095</name>
</gene>
<evidence type="ECO:0000256" key="3">
    <source>
        <dbReference type="ARBA" id="ARBA00023163"/>
    </source>
</evidence>
<dbReference type="EMBL" id="NEVS01000004">
    <property type="protein sequence ID" value="OZI61412.1"/>
    <property type="molecule type" value="Genomic_DNA"/>
</dbReference>
<dbReference type="InterPro" id="IPR000524">
    <property type="entry name" value="Tscrpt_reg_HTH_GntR"/>
</dbReference>
<dbReference type="Gene3D" id="1.20.120.530">
    <property type="entry name" value="GntR ligand-binding domain-like"/>
    <property type="match status" value="1"/>
</dbReference>
<dbReference type="SMART" id="SM00345">
    <property type="entry name" value="HTH_GNTR"/>
    <property type="match status" value="1"/>
</dbReference>
<dbReference type="Pfam" id="PF00392">
    <property type="entry name" value="GntR"/>
    <property type="match status" value="1"/>
</dbReference>
<dbReference type="SMART" id="SM00895">
    <property type="entry name" value="FCD"/>
    <property type="match status" value="1"/>
</dbReference>
<organism evidence="5 6">
    <name type="scientific">Bordetella genomosp. 11</name>
    <dbReference type="NCBI Taxonomy" id="1416808"/>
    <lineage>
        <taxon>Bacteria</taxon>
        <taxon>Pseudomonadati</taxon>
        <taxon>Pseudomonadota</taxon>
        <taxon>Betaproteobacteria</taxon>
        <taxon>Burkholderiales</taxon>
        <taxon>Alcaligenaceae</taxon>
        <taxon>Bordetella</taxon>
    </lineage>
</organism>
<reference evidence="6" key="1">
    <citation type="submission" date="2017-05" db="EMBL/GenBank/DDBJ databases">
        <title>Complete and WGS of Bordetella genogroups.</title>
        <authorList>
            <person name="Spilker T."/>
            <person name="Lipuma J."/>
        </authorList>
    </citation>
    <scope>NUCLEOTIDE SEQUENCE [LARGE SCALE GENOMIC DNA]</scope>
    <source>
        <strain evidence="6">AU8856</strain>
    </source>
</reference>